<organism evidence="3 4">
    <name type="scientific">Faecalicatena faecalis</name>
    <dbReference type="NCBI Taxonomy" id="2726362"/>
    <lineage>
        <taxon>Bacteria</taxon>
        <taxon>Bacillati</taxon>
        <taxon>Bacillota</taxon>
        <taxon>Clostridia</taxon>
        <taxon>Lachnospirales</taxon>
        <taxon>Lachnospiraceae</taxon>
        <taxon>Faecalicatena</taxon>
    </lineage>
</organism>
<sequence>MLRIAICDDEQEMTTQVKRLTALYFRTHCKETDIVCYQLSENLLYDLTDGIFFDLLLLDIEMPGVNGMDLAETIQNKIPGAKIIFITSHLEYAITAYEFSVFRYIPKSMMEEKLPLALEDYFKLYSLERNDYYTVKVKNYVRQIPYRDILYILKDGKYAVLYLANDETIAVRRSLNQIYDEMKKEYLYFADRGCIINLANVVGMDDTGILFQNNRSVCISKAGSSGFKNAMLEFWEGLL</sequence>
<keyword evidence="1" id="KW-0597">Phosphoprotein</keyword>
<dbReference type="GO" id="GO:0003677">
    <property type="term" value="F:DNA binding"/>
    <property type="evidence" value="ECO:0007669"/>
    <property type="project" value="UniProtKB-KW"/>
</dbReference>
<proteinExistence type="predicted"/>
<protein>
    <submittedName>
        <fullName evidence="3">LytTR family DNA-binding domain-containing protein</fullName>
    </submittedName>
</protein>
<accession>A0ABS6D1X6</accession>
<dbReference type="Pfam" id="PF00072">
    <property type="entry name" value="Response_reg"/>
    <property type="match status" value="1"/>
</dbReference>
<dbReference type="InterPro" id="IPR001789">
    <property type="entry name" value="Sig_transdc_resp-reg_receiver"/>
</dbReference>
<evidence type="ECO:0000313" key="4">
    <source>
        <dbReference type="Proteomes" id="UP000723714"/>
    </source>
</evidence>
<dbReference type="RefSeq" id="WP_216240422.1">
    <property type="nucleotide sequence ID" value="NZ_JABACJ020000004.1"/>
</dbReference>
<keyword evidence="4" id="KW-1185">Reference proteome</keyword>
<dbReference type="EMBL" id="JABACJ020000004">
    <property type="protein sequence ID" value="MBU3875421.1"/>
    <property type="molecule type" value="Genomic_DNA"/>
</dbReference>
<name>A0ABS6D1X6_9FIRM</name>
<gene>
    <name evidence="3" type="ORF">HGO97_006295</name>
</gene>
<dbReference type="SMART" id="SM00448">
    <property type="entry name" value="REC"/>
    <property type="match status" value="1"/>
</dbReference>
<dbReference type="PANTHER" id="PTHR37299">
    <property type="entry name" value="TRANSCRIPTIONAL REGULATOR-RELATED"/>
    <property type="match status" value="1"/>
</dbReference>
<evidence type="ECO:0000259" key="2">
    <source>
        <dbReference type="PROSITE" id="PS50110"/>
    </source>
</evidence>
<feature type="modified residue" description="4-aspartylphosphate" evidence="1">
    <location>
        <position position="59"/>
    </location>
</feature>
<keyword evidence="3" id="KW-0238">DNA-binding</keyword>
<evidence type="ECO:0000256" key="1">
    <source>
        <dbReference type="PROSITE-ProRule" id="PRU00169"/>
    </source>
</evidence>
<dbReference type="SMART" id="SM00850">
    <property type="entry name" value="LytTR"/>
    <property type="match status" value="1"/>
</dbReference>
<dbReference type="InterPro" id="IPR046947">
    <property type="entry name" value="LytR-like"/>
</dbReference>
<evidence type="ECO:0000313" key="3">
    <source>
        <dbReference type="EMBL" id="MBU3875421.1"/>
    </source>
</evidence>
<dbReference type="PANTHER" id="PTHR37299:SF1">
    <property type="entry name" value="STAGE 0 SPORULATION PROTEIN A HOMOLOG"/>
    <property type="match status" value="1"/>
</dbReference>
<dbReference type="Pfam" id="PF04397">
    <property type="entry name" value="LytTR"/>
    <property type="match status" value="1"/>
</dbReference>
<comment type="caution">
    <text evidence="3">The sequence shown here is derived from an EMBL/GenBank/DDBJ whole genome shotgun (WGS) entry which is preliminary data.</text>
</comment>
<dbReference type="PROSITE" id="PS50110">
    <property type="entry name" value="RESPONSE_REGULATORY"/>
    <property type="match status" value="1"/>
</dbReference>
<dbReference type="InterPro" id="IPR007492">
    <property type="entry name" value="LytTR_DNA-bd_dom"/>
</dbReference>
<dbReference type="Proteomes" id="UP000723714">
    <property type="component" value="Unassembled WGS sequence"/>
</dbReference>
<feature type="domain" description="Response regulatory" evidence="2">
    <location>
        <begin position="3"/>
        <end position="122"/>
    </location>
</feature>
<reference evidence="3 4" key="1">
    <citation type="submission" date="2021-06" db="EMBL/GenBank/DDBJ databases">
        <title>Faecalicatena sp. nov. isolated from porcine feces.</title>
        <authorList>
            <person name="Oh B.S."/>
            <person name="Lee J.H."/>
        </authorList>
    </citation>
    <scope>NUCLEOTIDE SEQUENCE [LARGE SCALE GENOMIC DNA]</scope>
    <source>
        <strain evidence="3 4">AGMB00832</strain>
    </source>
</reference>